<dbReference type="InterPro" id="IPR011990">
    <property type="entry name" value="TPR-like_helical_dom_sf"/>
</dbReference>
<reference evidence="2 3" key="1">
    <citation type="submission" date="2017-04" db="EMBL/GenBank/DDBJ databases">
        <authorList>
            <person name="Afonso C.L."/>
            <person name="Miller P.J."/>
            <person name="Scott M.A."/>
            <person name="Spackman E."/>
            <person name="Goraichik I."/>
            <person name="Dimitrov K.M."/>
            <person name="Suarez D.L."/>
            <person name="Swayne D.E."/>
        </authorList>
    </citation>
    <scope>NUCLEOTIDE SEQUENCE [LARGE SCALE GENOMIC DNA]</scope>
    <source>
        <strain evidence="2 3">DSM 43828</strain>
    </source>
</reference>
<dbReference type="PANTHER" id="PTHR46082">
    <property type="entry name" value="ATP/GTP-BINDING PROTEIN-RELATED"/>
    <property type="match status" value="1"/>
</dbReference>
<dbReference type="RefSeq" id="WP_235039072.1">
    <property type="nucleotide sequence ID" value="NZ_FWXV01000008.1"/>
</dbReference>
<feature type="domain" description="NB-ARC" evidence="1">
    <location>
        <begin position="131"/>
        <end position="269"/>
    </location>
</feature>
<dbReference type="EMBL" id="FWXV01000008">
    <property type="protein sequence ID" value="SMD22643.1"/>
    <property type="molecule type" value="Genomic_DNA"/>
</dbReference>
<keyword evidence="3" id="KW-1185">Reference proteome</keyword>
<dbReference type="InterPro" id="IPR053137">
    <property type="entry name" value="NLR-like"/>
</dbReference>
<dbReference type="PANTHER" id="PTHR46082:SF6">
    <property type="entry name" value="AAA+ ATPASE DOMAIN-CONTAINING PROTEIN-RELATED"/>
    <property type="match status" value="1"/>
</dbReference>
<dbReference type="Proteomes" id="UP000192674">
    <property type="component" value="Unassembled WGS sequence"/>
</dbReference>
<dbReference type="AlphaFoldDB" id="A0A1W2FLA5"/>
<dbReference type="Pfam" id="PF13424">
    <property type="entry name" value="TPR_12"/>
    <property type="match status" value="1"/>
</dbReference>
<gene>
    <name evidence="2" type="ORF">SAMN05661093_07550</name>
</gene>
<dbReference type="Pfam" id="PF00931">
    <property type="entry name" value="NB-ARC"/>
    <property type="match status" value="1"/>
</dbReference>
<evidence type="ECO:0000313" key="3">
    <source>
        <dbReference type="Proteomes" id="UP000192674"/>
    </source>
</evidence>
<sequence length="811" mass="88782">MADSHEKKATARPAEARRLGELLRDKHRRSRLVTQVALAAAAQVSDRVVSDLFTAARPVPLPTVLGIARKLGDAPEWLQEVEEQWHRANRAWRGDLPAPEISGTRRRRFGAVPPRAGAFQRRAVSEVLTRVTVLTGLGGVGKTQVAADHAHAQWDGEKIDLLMWISARTRAAVVDGFAEVAQDLLGHDPADGGKACDRLLAWLAETAKRWLVVLDDLQSPAVLNGLWPPYSATGQVVITTRCRDAALQGHRRRIVDVELFTDAEALTYLIEKLPARAGSGSTELAGLAKELGNLPLALAQAAAYLINKPLLSCAGYRAKLADRRITLRELLPREEELPDEYAQSVAATWSLSIDAADELDPLGVARPIMELASLLDPAGIPTAVFATEAVANYLDNRLDREITAEDATSGLECLQRFSLLTLDLDEPQRAVRVHALVQRAVRECLAGQRLDTTILTVADALFEVWPEIQTVQAALRANANALWKCTGPRIWQLGVHPILIRAARSLVDAGLLSQAVTYCEDIARHATTELGSDHRDTFAIRLDLARSRAAAGDLRGATAELRELLARCLQVIGYLDPATFVIRANLAQCLGEAGDPATATEIFDEVLTGQVALLGADHPDTLGTRGNRAVYLAQAGHYDAALDELKVLHRDHERVLGPDHPSTLLCRSNLARQLAAVGYDLDARIEQELVLQDRIRVLGPDHPSTLITRQDIANSKINAFQDADAKADLEELLKDQQRILGSDHPHTFGTRLNLVMCRLELDDRPVVSAELERLLLDTQRVLGNDHPLTDRVRFHLQNVRRGLGASSRSVP</sequence>
<dbReference type="SUPFAM" id="SSF48452">
    <property type="entry name" value="TPR-like"/>
    <property type="match status" value="2"/>
</dbReference>
<dbReference type="GO" id="GO:0043531">
    <property type="term" value="F:ADP binding"/>
    <property type="evidence" value="ECO:0007669"/>
    <property type="project" value="InterPro"/>
</dbReference>
<dbReference type="PRINTS" id="PR00364">
    <property type="entry name" value="DISEASERSIST"/>
</dbReference>
<protein>
    <submittedName>
        <fullName evidence="2">Tetratricopeptide repeat-containing protein</fullName>
    </submittedName>
</protein>
<dbReference type="SUPFAM" id="SSF52540">
    <property type="entry name" value="P-loop containing nucleoside triphosphate hydrolases"/>
    <property type="match status" value="1"/>
</dbReference>
<evidence type="ECO:0000313" key="2">
    <source>
        <dbReference type="EMBL" id="SMD22643.1"/>
    </source>
</evidence>
<dbReference type="InterPro" id="IPR027417">
    <property type="entry name" value="P-loop_NTPase"/>
</dbReference>
<name>A0A1W2FLA5_KIBAR</name>
<evidence type="ECO:0000259" key="1">
    <source>
        <dbReference type="Pfam" id="PF00931"/>
    </source>
</evidence>
<dbReference type="Pfam" id="PF13374">
    <property type="entry name" value="TPR_10"/>
    <property type="match status" value="2"/>
</dbReference>
<organism evidence="2 3">
    <name type="scientific">Kibdelosporangium aridum</name>
    <dbReference type="NCBI Taxonomy" id="2030"/>
    <lineage>
        <taxon>Bacteria</taxon>
        <taxon>Bacillati</taxon>
        <taxon>Actinomycetota</taxon>
        <taxon>Actinomycetes</taxon>
        <taxon>Pseudonocardiales</taxon>
        <taxon>Pseudonocardiaceae</taxon>
        <taxon>Kibdelosporangium</taxon>
    </lineage>
</organism>
<accession>A0A1W2FLA5</accession>
<dbReference type="Gene3D" id="3.40.50.300">
    <property type="entry name" value="P-loop containing nucleotide triphosphate hydrolases"/>
    <property type="match status" value="1"/>
</dbReference>
<dbReference type="InterPro" id="IPR002182">
    <property type="entry name" value="NB-ARC"/>
</dbReference>
<dbReference type="Gene3D" id="1.25.40.10">
    <property type="entry name" value="Tetratricopeptide repeat domain"/>
    <property type="match status" value="2"/>
</dbReference>
<proteinExistence type="predicted"/>